<protein>
    <submittedName>
        <fullName evidence="4">Calcium-binding EF hand family protein</fullName>
    </submittedName>
</protein>
<dbReference type="Gene3D" id="1.10.238.10">
    <property type="entry name" value="EF-hand"/>
    <property type="match status" value="1"/>
</dbReference>
<dbReference type="CDD" id="cd00051">
    <property type="entry name" value="EFh"/>
    <property type="match status" value="1"/>
</dbReference>
<dbReference type="GO" id="GO:0005509">
    <property type="term" value="F:calcium ion binding"/>
    <property type="evidence" value="ECO:0007669"/>
    <property type="project" value="InterPro"/>
</dbReference>
<evidence type="ECO:0000313" key="4">
    <source>
        <dbReference type="EMBL" id="BBN69420.1"/>
    </source>
</evidence>
<proteinExistence type="predicted"/>
<dbReference type="GO" id="GO:0005783">
    <property type="term" value="C:endoplasmic reticulum"/>
    <property type="evidence" value="ECO:0007669"/>
    <property type="project" value="TreeGrafter"/>
</dbReference>
<sequence length="191" mass="22200">MIVRNYEEENHNSSHQLDDSMEAPLDKDGDGYLSDAELLPIIGKIHPSEHDYAKQQADYIILQADTDKDGRLTLTEMIENPYVFYSVIFNDDEEEDYQFHDEFRYLLPCHNLGIRGQTEPQEGPSRGPASSDQHYIFLNHCGYPVTETGCRQIKRCLRTSRLPSEVERTGIHHQAYFQLPRYFRDVGFVVE</sequence>
<dbReference type="AlphaFoldDB" id="A0A5H2YAJ7"/>
<dbReference type="PANTHER" id="PTHR10827">
    <property type="entry name" value="RETICULOCALBIN"/>
    <property type="match status" value="1"/>
</dbReference>
<dbReference type="EMBL" id="AP021272">
    <property type="protein sequence ID" value="BBN69420.1"/>
    <property type="molecule type" value="Genomic_DNA"/>
</dbReference>
<evidence type="ECO:0000256" key="1">
    <source>
        <dbReference type="ARBA" id="ARBA00022837"/>
    </source>
</evidence>
<evidence type="ECO:0000259" key="3">
    <source>
        <dbReference type="Pfam" id="PF13499"/>
    </source>
</evidence>
<feature type="domain" description="EF-hand" evidence="3">
    <location>
        <begin position="25"/>
        <end position="79"/>
    </location>
</feature>
<evidence type="ECO:0000256" key="2">
    <source>
        <dbReference type="SAM" id="MobiDB-lite"/>
    </source>
</evidence>
<accession>A0A5H2YAJ7</accession>
<dbReference type="PROSITE" id="PS00018">
    <property type="entry name" value="EF_HAND_1"/>
    <property type="match status" value="2"/>
</dbReference>
<gene>
    <name evidence="4" type="ORF">Prudu_935S000600</name>
</gene>
<dbReference type="InterPro" id="IPR018247">
    <property type="entry name" value="EF_Hand_1_Ca_BS"/>
</dbReference>
<reference evidence="4" key="1">
    <citation type="journal article" date="2019" name="Science">
        <title>Mutation of a bHLH transcription factor allowed almond domestication.</title>
        <authorList>
            <person name="Sanchez-Perez R."/>
            <person name="Pavan S."/>
            <person name="Mazzeo R."/>
            <person name="Moldovan C."/>
            <person name="Aiese Cigliano R."/>
            <person name="Del Cueto J."/>
            <person name="Ricciardi F."/>
            <person name="Lotti C."/>
            <person name="Ricciardi L."/>
            <person name="Dicenta F."/>
            <person name="Lopez-Marques R.L."/>
            <person name="Lindberg Moller B."/>
        </authorList>
    </citation>
    <scope>NUCLEOTIDE SEQUENCE</scope>
</reference>
<dbReference type="SUPFAM" id="SSF47473">
    <property type="entry name" value="EF-hand"/>
    <property type="match status" value="1"/>
</dbReference>
<dbReference type="PANTHER" id="PTHR10827:SF101">
    <property type="entry name" value="CALCIUM-BINDING EF HAND FAMILY PROTEIN"/>
    <property type="match status" value="1"/>
</dbReference>
<organism evidence="4">
    <name type="scientific">Prunus dulcis</name>
    <name type="common">Almond</name>
    <name type="synonym">Amygdalus dulcis</name>
    <dbReference type="NCBI Taxonomy" id="3755"/>
    <lineage>
        <taxon>Eukaryota</taxon>
        <taxon>Viridiplantae</taxon>
        <taxon>Streptophyta</taxon>
        <taxon>Embryophyta</taxon>
        <taxon>Tracheophyta</taxon>
        <taxon>Spermatophyta</taxon>
        <taxon>Magnoliopsida</taxon>
        <taxon>eudicotyledons</taxon>
        <taxon>Gunneridae</taxon>
        <taxon>Pentapetalae</taxon>
        <taxon>rosids</taxon>
        <taxon>fabids</taxon>
        <taxon>Rosales</taxon>
        <taxon>Rosaceae</taxon>
        <taxon>Amygdaloideae</taxon>
        <taxon>Amygdaleae</taxon>
        <taxon>Prunus</taxon>
    </lineage>
</organism>
<dbReference type="InterPro" id="IPR002048">
    <property type="entry name" value="EF_hand_dom"/>
</dbReference>
<dbReference type="InterPro" id="IPR011992">
    <property type="entry name" value="EF-hand-dom_pair"/>
</dbReference>
<name>A0A5H2YAJ7_PRUDU</name>
<feature type="region of interest" description="Disordered" evidence="2">
    <location>
        <begin position="1"/>
        <end position="29"/>
    </location>
</feature>
<keyword evidence="1" id="KW-0106">Calcium</keyword>
<dbReference type="Pfam" id="PF13499">
    <property type="entry name" value="EF-hand_7"/>
    <property type="match status" value="1"/>
</dbReference>